<sequence>KEMDLGRLLREAVLDSWREIEERQLEFTFHIPEGPVMIWGNENGAERIIRNLLQNAGRYAGHFLKITLIEGADRVVMTFENDVSDFTQEDADRLFQRFYVKDPSRNEQGTGLGLTIAKTLAEKMGGDMRAELVRVDRLRFTVEWKRPSL</sequence>
<dbReference type="AlphaFoldDB" id="A0A9D2NW14"/>
<evidence type="ECO:0000256" key="2">
    <source>
        <dbReference type="ARBA" id="ARBA00012438"/>
    </source>
</evidence>
<evidence type="ECO:0000313" key="8">
    <source>
        <dbReference type="Proteomes" id="UP000823894"/>
    </source>
</evidence>
<name>A0A9D2NW14_9FIRM</name>
<evidence type="ECO:0000256" key="1">
    <source>
        <dbReference type="ARBA" id="ARBA00000085"/>
    </source>
</evidence>
<proteinExistence type="predicted"/>
<dbReference type="SUPFAM" id="SSF55874">
    <property type="entry name" value="ATPase domain of HSP90 chaperone/DNA topoisomerase II/histidine kinase"/>
    <property type="match status" value="1"/>
</dbReference>
<dbReference type="PANTHER" id="PTHR43547:SF2">
    <property type="entry name" value="HYBRID SIGNAL TRANSDUCTION HISTIDINE KINASE C"/>
    <property type="match status" value="1"/>
</dbReference>
<dbReference type="InterPro" id="IPR036890">
    <property type="entry name" value="HATPase_C_sf"/>
</dbReference>
<dbReference type="InterPro" id="IPR004358">
    <property type="entry name" value="Sig_transdc_His_kin-like_C"/>
</dbReference>
<organism evidence="7 8">
    <name type="scientific">Candidatus Mediterraneibacter faecigallinarum</name>
    <dbReference type="NCBI Taxonomy" id="2838669"/>
    <lineage>
        <taxon>Bacteria</taxon>
        <taxon>Bacillati</taxon>
        <taxon>Bacillota</taxon>
        <taxon>Clostridia</taxon>
        <taxon>Lachnospirales</taxon>
        <taxon>Lachnospiraceae</taxon>
        <taxon>Mediterraneibacter</taxon>
    </lineage>
</organism>
<comment type="catalytic activity">
    <reaction evidence="1">
        <text>ATP + protein L-histidine = ADP + protein N-phospho-L-histidine.</text>
        <dbReference type="EC" id="2.7.13.3"/>
    </reaction>
</comment>
<gene>
    <name evidence="7" type="ORF">H9757_07955</name>
</gene>
<dbReference type="PROSITE" id="PS50109">
    <property type="entry name" value="HIS_KIN"/>
    <property type="match status" value="1"/>
</dbReference>
<dbReference type="PRINTS" id="PR00344">
    <property type="entry name" value="BCTRLSENSOR"/>
</dbReference>
<evidence type="ECO:0000256" key="5">
    <source>
        <dbReference type="ARBA" id="ARBA00023012"/>
    </source>
</evidence>
<feature type="domain" description="Histidine kinase" evidence="6">
    <location>
        <begin position="1"/>
        <end position="131"/>
    </location>
</feature>
<dbReference type="InterPro" id="IPR005467">
    <property type="entry name" value="His_kinase_dom"/>
</dbReference>
<dbReference type="InterPro" id="IPR003594">
    <property type="entry name" value="HATPase_dom"/>
</dbReference>
<dbReference type="GO" id="GO:0000155">
    <property type="term" value="F:phosphorelay sensor kinase activity"/>
    <property type="evidence" value="ECO:0007669"/>
    <property type="project" value="TreeGrafter"/>
</dbReference>
<dbReference type="Proteomes" id="UP000823894">
    <property type="component" value="Unassembled WGS sequence"/>
</dbReference>
<keyword evidence="4 7" id="KW-0808">Transferase</keyword>
<comment type="caution">
    <text evidence="7">The sequence shown here is derived from an EMBL/GenBank/DDBJ whole genome shotgun (WGS) entry which is preliminary data.</text>
</comment>
<evidence type="ECO:0000313" key="7">
    <source>
        <dbReference type="EMBL" id="HJC38977.1"/>
    </source>
</evidence>
<evidence type="ECO:0000259" key="6">
    <source>
        <dbReference type="PROSITE" id="PS50109"/>
    </source>
</evidence>
<keyword evidence="5" id="KW-0902">Two-component regulatory system</keyword>
<feature type="non-terminal residue" evidence="7">
    <location>
        <position position="1"/>
    </location>
</feature>
<dbReference type="EMBL" id="DWWK01000121">
    <property type="protein sequence ID" value="HJC38977.1"/>
    <property type="molecule type" value="Genomic_DNA"/>
</dbReference>
<reference evidence="7" key="1">
    <citation type="journal article" date="2021" name="PeerJ">
        <title>Extensive microbial diversity within the chicken gut microbiome revealed by metagenomics and culture.</title>
        <authorList>
            <person name="Gilroy R."/>
            <person name="Ravi A."/>
            <person name="Getino M."/>
            <person name="Pursley I."/>
            <person name="Horton D.L."/>
            <person name="Alikhan N.F."/>
            <person name="Baker D."/>
            <person name="Gharbi K."/>
            <person name="Hall N."/>
            <person name="Watson M."/>
            <person name="Adriaenssens E.M."/>
            <person name="Foster-Nyarko E."/>
            <person name="Jarju S."/>
            <person name="Secka A."/>
            <person name="Antonio M."/>
            <person name="Oren A."/>
            <person name="Chaudhuri R.R."/>
            <person name="La Ragione R."/>
            <person name="Hildebrand F."/>
            <person name="Pallen M.J."/>
        </authorList>
    </citation>
    <scope>NUCLEOTIDE SEQUENCE</scope>
    <source>
        <strain evidence="7">ChiGjej1B1-1692</strain>
    </source>
</reference>
<dbReference type="Pfam" id="PF02518">
    <property type="entry name" value="HATPase_c"/>
    <property type="match status" value="1"/>
</dbReference>
<reference evidence="7" key="2">
    <citation type="submission" date="2021-04" db="EMBL/GenBank/DDBJ databases">
        <authorList>
            <person name="Gilroy R."/>
        </authorList>
    </citation>
    <scope>NUCLEOTIDE SEQUENCE</scope>
    <source>
        <strain evidence="7">ChiGjej1B1-1692</strain>
    </source>
</reference>
<dbReference type="SMART" id="SM00387">
    <property type="entry name" value="HATPase_c"/>
    <property type="match status" value="1"/>
</dbReference>
<dbReference type="PANTHER" id="PTHR43547">
    <property type="entry name" value="TWO-COMPONENT HISTIDINE KINASE"/>
    <property type="match status" value="1"/>
</dbReference>
<evidence type="ECO:0000256" key="4">
    <source>
        <dbReference type="ARBA" id="ARBA00022777"/>
    </source>
</evidence>
<protein>
    <recommendedName>
        <fullName evidence="2">histidine kinase</fullName>
        <ecNumber evidence="2">2.7.13.3</ecNumber>
    </recommendedName>
</protein>
<accession>A0A9D2NW14</accession>
<dbReference type="Gene3D" id="3.30.565.10">
    <property type="entry name" value="Histidine kinase-like ATPase, C-terminal domain"/>
    <property type="match status" value="1"/>
</dbReference>
<keyword evidence="3" id="KW-0597">Phosphoprotein</keyword>
<dbReference type="EC" id="2.7.13.3" evidence="2"/>
<keyword evidence="4 7" id="KW-0418">Kinase</keyword>
<evidence type="ECO:0000256" key="3">
    <source>
        <dbReference type="ARBA" id="ARBA00022553"/>
    </source>
</evidence>